<evidence type="ECO:0000256" key="5">
    <source>
        <dbReference type="ARBA" id="ARBA00022884"/>
    </source>
</evidence>
<evidence type="ECO:0000259" key="10">
    <source>
        <dbReference type="Pfam" id="PF26253"/>
    </source>
</evidence>
<dbReference type="GO" id="GO:0031380">
    <property type="term" value="C:nuclear RNA-directed RNA polymerase complex"/>
    <property type="evidence" value="ECO:0007669"/>
    <property type="project" value="TreeGrafter"/>
</dbReference>
<proteinExistence type="inferred from homology"/>
<organism evidence="11 12">
    <name type="scientific">Peltaster fructicola</name>
    <dbReference type="NCBI Taxonomy" id="286661"/>
    <lineage>
        <taxon>Eukaryota</taxon>
        <taxon>Fungi</taxon>
        <taxon>Dikarya</taxon>
        <taxon>Ascomycota</taxon>
        <taxon>Pezizomycotina</taxon>
        <taxon>Dothideomycetes</taxon>
        <taxon>Dothideomycetes incertae sedis</taxon>
        <taxon>Peltaster</taxon>
    </lineage>
</organism>
<protein>
    <recommendedName>
        <fullName evidence="8">RNA-dependent RNA polymerase</fullName>
        <ecNumber evidence="8">2.7.7.48</ecNumber>
    </recommendedName>
</protein>
<dbReference type="PANTHER" id="PTHR23079">
    <property type="entry name" value="RNA-DEPENDENT RNA POLYMERASE"/>
    <property type="match status" value="1"/>
</dbReference>
<dbReference type="OrthoDB" id="6513042at2759"/>
<evidence type="ECO:0000256" key="3">
    <source>
        <dbReference type="ARBA" id="ARBA00022679"/>
    </source>
</evidence>
<accession>A0A6H0XXD1</accession>
<dbReference type="AlphaFoldDB" id="A0A6H0XXD1"/>
<dbReference type="EMBL" id="CP051141">
    <property type="protein sequence ID" value="QIW99278.1"/>
    <property type="molecule type" value="Genomic_DNA"/>
</dbReference>
<keyword evidence="3 8" id="KW-0808">Transferase</keyword>
<evidence type="ECO:0000313" key="11">
    <source>
        <dbReference type="EMBL" id="QIW99278.1"/>
    </source>
</evidence>
<evidence type="ECO:0000256" key="6">
    <source>
        <dbReference type="ARBA" id="ARBA00023158"/>
    </source>
</evidence>
<comment type="similarity">
    <text evidence="1 8">Belongs to the RdRP family.</text>
</comment>
<dbReference type="InterPro" id="IPR058752">
    <property type="entry name" value="RDRP_C_head"/>
</dbReference>
<evidence type="ECO:0000256" key="7">
    <source>
        <dbReference type="ARBA" id="ARBA00048744"/>
    </source>
</evidence>
<evidence type="ECO:0000256" key="4">
    <source>
        <dbReference type="ARBA" id="ARBA00022695"/>
    </source>
</evidence>
<evidence type="ECO:0000313" key="12">
    <source>
        <dbReference type="Proteomes" id="UP000503462"/>
    </source>
</evidence>
<keyword evidence="6" id="KW-0943">RNA-mediated gene silencing</keyword>
<keyword evidence="4 8" id="KW-0548">Nucleotidyltransferase</keyword>
<reference evidence="11 12" key="1">
    <citation type="journal article" date="2016" name="Sci. Rep.">
        <title>Peltaster fructicola genome reveals evolution from an invasive phytopathogen to an ectophytic parasite.</title>
        <authorList>
            <person name="Xu C."/>
            <person name="Chen H."/>
            <person name="Gleason M.L."/>
            <person name="Xu J.R."/>
            <person name="Liu H."/>
            <person name="Zhang R."/>
            <person name="Sun G."/>
        </authorList>
    </citation>
    <scope>NUCLEOTIDE SEQUENCE [LARGE SCALE GENOMIC DNA]</scope>
    <source>
        <strain evidence="11 12">LNHT1506</strain>
    </source>
</reference>
<dbReference type="GO" id="GO:0003968">
    <property type="term" value="F:RNA-directed RNA polymerase activity"/>
    <property type="evidence" value="ECO:0007669"/>
    <property type="project" value="UniProtKB-KW"/>
</dbReference>
<keyword evidence="5 8" id="KW-0694">RNA-binding</keyword>
<dbReference type="Proteomes" id="UP000503462">
    <property type="component" value="Chromosome 3"/>
</dbReference>
<gene>
    <name evidence="11" type="ORF">AMS68_004796</name>
</gene>
<evidence type="ECO:0000256" key="8">
    <source>
        <dbReference type="RuleBase" id="RU363098"/>
    </source>
</evidence>
<keyword evidence="12" id="KW-1185">Reference proteome</keyword>
<comment type="catalytic activity">
    <reaction evidence="7 8">
        <text>RNA(n) + a ribonucleoside 5'-triphosphate = RNA(n+1) + diphosphate</text>
        <dbReference type="Rhea" id="RHEA:21248"/>
        <dbReference type="Rhea" id="RHEA-COMP:14527"/>
        <dbReference type="Rhea" id="RHEA-COMP:17342"/>
        <dbReference type="ChEBI" id="CHEBI:33019"/>
        <dbReference type="ChEBI" id="CHEBI:61557"/>
        <dbReference type="ChEBI" id="CHEBI:140395"/>
        <dbReference type="EC" id="2.7.7.48"/>
    </reaction>
</comment>
<evidence type="ECO:0000256" key="1">
    <source>
        <dbReference type="ARBA" id="ARBA00005762"/>
    </source>
</evidence>
<sequence length="1151" mass="130068">MPRDDLLIIHKQEVTRGIGAEPCLQLNLQRNELRSHAHRPPPGRLHYRFKQKLAQVSCTHQRERGDALEIVIQMNLPPHVSCQSLSTRNWQRQSFVHGIDPGQWLTYCLVVRDLTHQNQWKDMSALLHVPRHTGDLTIIAAPACKPWAWLHKSLSAPVEHISGISSSLAMLHLADGQVHLPYKLMYQLEVCISHGYLREYNLNHAFATRLQSLDNDTGTPGMAQYLLEHIAGLKQHFVDPTDIFKYQYEVKAFRPAPPSYCIALQSATITPTTMYFHTPTVEMSNRILRKYSQLDRHFLRVKFRDEQHFGRVRAADDGSDDAIFKRFNQVLKQGITVGGRTFHFLAYGNSQLRENGAYFFASTHELSAEDLRKQMGTFSQIKVVAKYASRLGQAFSTTRAAWNQVEVVDIDDINRNGFCFSDGVGKMSLFVARMIAEHLKLPSSPEHCPSALQFRLGGYKGIIVVDKHLTGQVIQLRPSQNKFPASHRGLEICRSAQYSATFLNQQIILLLSCLGVPDEAIVERQREMIRDLHTAMSDEQMAVRLLLKSVDQNRTTEALASMIQDGFMRVQEPFFMSCLRLWLSWSVKWLKEKARILIPDGAFLLGCVDETGILQGHVEEANPEKKQSLLPKIFVQTSTTDPSNPSKATTQVIIGLCMIARNPSLHPGDIRIVEAIDVPELHHLKNVVVFPRTGDRDIPGMCSGGDLDGDDYLVIWDPEMIPTEWNHEPMDYTPPKPTTVEDRITVNHITTFFVQHMKYDNLGRIATAHRYWADLLEAGPKHPKCLELAALHSRAVDYAKTGVPAKMGMHLKVNRWPRWAGNVKVPKHLIYDSDKILHQLFRNVDFVDFIPAHECRFDKRILDAYKLDIDLLNSARALKRQYDEALRRLMSQHEIESEYEVWTGFVLSHNDEIREWTLAEALGNALAAIQHQFRLMVFQAAGTKEQEQDKAKLGPYIAAMYTVTAQDAEAGEDTDTTFVSFPWIFRRELGHIANGRFGAADTGKVKPRGHEVGTVKSPAMLRGVEQSRPSSELLELLDAPRAEQSASTPRLPCDSTFEMLAPAMVNAKSHTSEPVNQIGKSYAVDLSILTELKAPALATVDAPTDHQAQLDSTICCTSKTCAKDTLFDDDTDEDDMQPPTKNIFDRIADIL</sequence>
<name>A0A6H0XXD1_9PEZI</name>
<dbReference type="InterPro" id="IPR007855">
    <property type="entry name" value="RDRP"/>
</dbReference>
<dbReference type="PANTHER" id="PTHR23079:SF55">
    <property type="entry name" value="RNA-DIRECTED RNA POLYMERASE"/>
    <property type="match status" value="1"/>
</dbReference>
<dbReference type="InterPro" id="IPR057596">
    <property type="entry name" value="RDRP_core"/>
</dbReference>
<keyword evidence="2 8" id="KW-0696">RNA-directed RNA polymerase</keyword>
<dbReference type="EC" id="2.7.7.48" evidence="8"/>
<evidence type="ECO:0000256" key="2">
    <source>
        <dbReference type="ARBA" id="ARBA00022484"/>
    </source>
</evidence>
<dbReference type="GO" id="GO:0003723">
    <property type="term" value="F:RNA binding"/>
    <property type="evidence" value="ECO:0007669"/>
    <property type="project" value="UniProtKB-KW"/>
</dbReference>
<evidence type="ECO:0000259" key="9">
    <source>
        <dbReference type="Pfam" id="PF05183"/>
    </source>
</evidence>
<feature type="domain" description="RDRP core" evidence="9">
    <location>
        <begin position="269"/>
        <end position="844"/>
    </location>
</feature>
<dbReference type="GO" id="GO:0030422">
    <property type="term" value="P:siRNA processing"/>
    <property type="evidence" value="ECO:0007669"/>
    <property type="project" value="TreeGrafter"/>
</dbReference>
<dbReference type="Pfam" id="PF26253">
    <property type="entry name" value="RdRP_head"/>
    <property type="match status" value="1"/>
</dbReference>
<dbReference type="Pfam" id="PF05183">
    <property type="entry name" value="RdRP"/>
    <property type="match status" value="1"/>
</dbReference>
<feature type="domain" description="RDRP C-terminal head" evidence="10">
    <location>
        <begin position="870"/>
        <end position="993"/>
    </location>
</feature>